<dbReference type="InterPro" id="IPR042236">
    <property type="entry name" value="PI3K_accessory_sf"/>
</dbReference>
<accession>A0ABU4RKM0</accession>
<keyword evidence="3" id="KW-1185">Reference proteome</keyword>
<sequence length="115" mass="13121">MTTPDLVDQFEAYSLEQDQAWLYDEQRKINRIFDVLRTISDELKSRPGDERRALAQLYDHPNMQVRLNAVKSSLAVEPVEGRRQLQLIAESGDYPAAGEAGMSIRNLEEGIFVPK</sequence>
<dbReference type="Pfam" id="PF09450">
    <property type="entry name" value="DUF2019"/>
    <property type="match status" value="1"/>
</dbReference>
<evidence type="ECO:0000313" key="3">
    <source>
        <dbReference type="Proteomes" id="UP001274321"/>
    </source>
</evidence>
<gene>
    <name evidence="2" type="ORF">SCD90_00910</name>
</gene>
<proteinExistence type="predicted"/>
<dbReference type="EMBL" id="JAXAFJ010000001">
    <property type="protein sequence ID" value="MDX6804609.1"/>
    <property type="molecule type" value="Genomic_DNA"/>
</dbReference>
<evidence type="ECO:0000313" key="2">
    <source>
        <dbReference type="EMBL" id="MDX6804609.1"/>
    </source>
</evidence>
<organism evidence="2 3">
    <name type="scientific">Terrihabitans rhizophilus</name>
    <dbReference type="NCBI Taxonomy" id="3092662"/>
    <lineage>
        <taxon>Bacteria</taxon>
        <taxon>Pseudomonadati</taxon>
        <taxon>Pseudomonadota</taxon>
        <taxon>Alphaproteobacteria</taxon>
        <taxon>Hyphomicrobiales</taxon>
        <taxon>Terrihabitans</taxon>
    </lineage>
</organism>
<dbReference type="SUPFAM" id="SSF48371">
    <property type="entry name" value="ARM repeat"/>
    <property type="match status" value="1"/>
</dbReference>
<comment type="caution">
    <text evidence="2">The sequence shown here is derived from an EMBL/GenBank/DDBJ whole genome shotgun (WGS) entry which is preliminary data.</text>
</comment>
<reference evidence="2 3" key="1">
    <citation type="submission" date="2023-11" db="EMBL/GenBank/DDBJ databases">
        <authorList>
            <person name="Bao R."/>
        </authorList>
    </citation>
    <scope>NUCLEOTIDE SEQUENCE [LARGE SCALE GENOMIC DNA]</scope>
    <source>
        <strain evidence="2 3">PJ23</strain>
    </source>
</reference>
<dbReference type="InterPro" id="IPR018568">
    <property type="entry name" value="DUF2019"/>
</dbReference>
<dbReference type="InterPro" id="IPR016024">
    <property type="entry name" value="ARM-type_fold"/>
</dbReference>
<dbReference type="Proteomes" id="UP001274321">
    <property type="component" value="Unassembled WGS sequence"/>
</dbReference>
<protein>
    <submittedName>
        <fullName evidence="2">DUF2019 domain-containing protein</fullName>
    </submittedName>
</protein>
<feature type="domain" description="DUF2019" evidence="1">
    <location>
        <begin position="5"/>
        <end position="107"/>
    </location>
</feature>
<dbReference type="RefSeq" id="WP_319842734.1">
    <property type="nucleotide sequence ID" value="NZ_JAXAFJ010000001.1"/>
</dbReference>
<dbReference type="Gene3D" id="1.25.40.70">
    <property type="entry name" value="Phosphatidylinositol 3-kinase, accessory domain (PIK)"/>
    <property type="match status" value="1"/>
</dbReference>
<name>A0ABU4RKM0_9HYPH</name>
<evidence type="ECO:0000259" key="1">
    <source>
        <dbReference type="Pfam" id="PF09450"/>
    </source>
</evidence>